<dbReference type="AlphaFoldDB" id="A0A8H6HCY1"/>
<evidence type="ECO:0000313" key="3">
    <source>
        <dbReference type="EMBL" id="KAF6744643.1"/>
    </source>
</evidence>
<gene>
    <name evidence="3" type="ORF">DFP72DRAFT_1078232</name>
</gene>
<keyword evidence="4" id="KW-1185">Reference proteome</keyword>
<evidence type="ECO:0000313" key="4">
    <source>
        <dbReference type="Proteomes" id="UP000521943"/>
    </source>
</evidence>
<sequence>MPELDRESSPLFTSMAWKTDLPLLPSNDLVAALEDTDCIPLVESLRTYTTQLADKIPSLRTRKVTALSLFFPLLGTGLGDPYAALRTAERKRLGGPYIQHVSTVLMGYKTLDTVASAIHKYSEPSSVEDVERQKSWAFNSLLWHVGDLRAYRKRVVDNLTKLLDEHARHASSNADFLDAPTLAGPALSTARLTLAHARSSSLTEAWRIVSNLEMAGLHLNLLLRGILTYPSTLSVDDPATQAIFSPELLSSPEFAAFLAQCPKFPAFKGLLHGAIFIDPLYAVTTRNLAAESFCLEEAILAAKALGSARPKELERINDAIFDMVYRISQGALVGVEIARELSDLLKNGTTVSVMDVSSRYWYMPEDGFIDFSPSISHLTLFNRLSATKPRQPSKKRAPSKPKTPDAPPKKLRREKEDLPSEQGEVPAGAPLPGNARVVLQISEDDDGFLQLSEEIVELAEYVDRTAVTVLASPLEVSDLQSDAVAGLEFHDQVVFTPKGDSELVSPKFHLLPQASFFEGVMKLVESHYISTISGDRLPLHLASPKDSIFDIVYAEGSRDIETRVQAGVPNSWKCIVVVDTPRPSVPFTAEGLSTLAPLNTVIPVQNQTIADKKGDYKLWMQSGCLQDLLDSVNAPPAQQIPLNALDLPDYVPPPGVSPFSLDQRIWARTNYGTYVCKGPFPTGDMNWFLAATAYACHAWHIDSDGLGTFLDVLYGDKWWVVAYDPDRVANDDVALTADPNLDPWKPGIGQGKLKVEALLLTHGTRLMMPPGMMHSVFTLKPAICRGGHYYTWANMDRTLYARVHSLLRGPLLLNTSHSVTWEMLCRFMAFLHSEVVVTGWDFENRNDLPVLSTKEDFIRLACFFCMIELANVLSPETYACSSVTFPGISSSKAFTACDINAVPDATRRSFAYSRGLLTQTLKVLSLQIPFRSGNFTSTIYQPTLAWTALQIRLAFDALNPPPGSKEIIKDHPFGQPYARDMFRQQLSWVVEANPDVQAAYDTFAMKCHEPTSLRWDDWVLSRVVDLPPPKSYPKYSDSKYLGRGMRRGDQLYFETLRKYGL</sequence>
<evidence type="ECO:0000256" key="1">
    <source>
        <dbReference type="SAM" id="MobiDB-lite"/>
    </source>
</evidence>
<dbReference type="EMBL" id="JACGCI010000116">
    <property type="protein sequence ID" value="KAF6744643.1"/>
    <property type="molecule type" value="Genomic_DNA"/>
</dbReference>
<dbReference type="OrthoDB" id="3062275at2759"/>
<comment type="caution">
    <text evidence="3">The sequence shown here is derived from an EMBL/GenBank/DDBJ whole genome shotgun (WGS) entry which is preliminary data.</text>
</comment>
<dbReference type="SUPFAM" id="SSF51197">
    <property type="entry name" value="Clavaminate synthase-like"/>
    <property type="match status" value="1"/>
</dbReference>
<dbReference type="PROSITE" id="PS51184">
    <property type="entry name" value="JMJC"/>
    <property type="match status" value="1"/>
</dbReference>
<name>A0A8H6HCY1_9AGAR</name>
<dbReference type="Gene3D" id="2.60.120.650">
    <property type="entry name" value="Cupin"/>
    <property type="match status" value="1"/>
</dbReference>
<dbReference type="Proteomes" id="UP000521943">
    <property type="component" value="Unassembled WGS sequence"/>
</dbReference>
<dbReference type="InterPro" id="IPR003347">
    <property type="entry name" value="JmjC_dom"/>
</dbReference>
<reference evidence="3 4" key="1">
    <citation type="submission" date="2020-07" db="EMBL/GenBank/DDBJ databases">
        <title>Comparative genomics of pyrophilous fungi reveals a link between fire events and developmental genes.</title>
        <authorList>
            <consortium name="DOE Joint Genome Institute"/>
            <person name="Steindorff A.S."/>
            <person name="Carver A."/>
            <person name="Calhoun S."/>
            <person name="Stillman K."/>
            <person name="Liu H."/>
            <person name="Lipzen A."/>
            <person name="Pangilinan J."/>
            <person name="Labutti K."/>
            <person name="Bruns T.D."/>
            <person name="Grigoriev I.V."/>
        </authorList>
    </citation>
    <scope>NUCLEOTIDE SEQUENCE [LARGE SCALE GENOMIC DNA]</scope>
    <source>
        <strain evidence="3 4">CBS 144469</strain>
    </source>
</reference>
<accession>A0A8H6HCY1</accession>
<proteinExistence type="predicted"/>
<feature type="region of interest" description="Disordered" evidence="1">
    <location>
        <begin position="387"/>
        <end position="430"/>
    </location>
</feature>
<protein>
    <recommendedName>
        <fullName evidence="2">JmjC domain-containing protein</fullName>
    </recommendedName>
</protein>
<evidence type="ECO:0000259" key="2">
    <source>
        <dbReference type="PROSITE" id="PS51184"/>
    </source>
</evidence>
<organism evidence="3 4">
    <name type="scientific">Ephemerocybe angulata</name>
    <dbReference type="NCBI Taxonomy" id="980116"/>
    <lineage>
        <taxon>Eukaryota</taxon>
        <taxon>Fungi</taxon>
        <taxon>Dikarya</taxon>
        <taxon>Basidiomycota</taxon>
        <taxon>Agaricomycotina</taxon>
        <taxon>Agaricomycetes</taxon>
        <taxon>Agaricomycetidae</taxon>
        <taxon>Agaricales</taxon>
        <taxon>Agaricineae</taxon>
        <taxon>Psathyrellaceae</taxon>
        <taxon>Ephemerocybe</taxon>
    </lineage>
</organism>
<feature type="domain" description="JmjC" evidence="2">
    <location>
        <begin position="658"/>
        <end position="806"/>
    </location>
</feature>